<dbReference type="EMBL" id="BQNB010014449">
    <property type="protein sequence ID" value="GJT28300.1"/>
    <property type="molecule type" value="Genomic_DNA"/>
</dbReference>
<reference evidence="1" key="2">
    <citation type="submission" date="2022-01" db="EMBL/GenBank/DDBJ databases">
        <authorList>
            <person name="Yamashiro T."/>
            <person name="Shiraishi A."/>
            <person name="Satake H."/>
            <person name="Nakayama K."/>
        </authorList>
    </citation>
    <scope>NUCLEOTIDE SEQUENCE</scope>
</reference>
<accession>A0ABQ5CNP3</accession>
<evidence type="ECO:0000313" key="1">
    <source>
        <dbReference type="EMBL" id="GJT28300.1"/>
    </source>
</evidence>
<protein>
    <submittedName>
        <fullName evidence="1">Uncharacterized protein</fullName>
    </submittedName>
</protein>
<reference evidence="1" key="1">
    <citation type="journal article" date="2022" name="Int. J. Mol. Sci.">
        <title>Draft Genome of Tanacetum Coccineum: Genomic Comparison of Closely Related Tanacetum-Family Plants.</title>
        <authorList>
            <person name="Yamashiro T."/>
            <person name="Shiraishi A."/>
            <person name="Nakayama K."/>
            <person name="Satake H."/>
        </authorList>
    </citation>
    <scope>NUCLEOTIDE SEQUENCE</scope>
</reference>
<dbReference type="Proteomes" id="UP001151760">
    <property type="component" value="Unassembled WGS sequence"/>
</dbReference>
<evidence type="ECO:0000313" key="2">
    <source>
        <dbReference type="Proteomes" id="UP001151760"/>
    </source>
</evidence>
<sequence length="298" mass="34861">MLHPTIKLEQHEVFNHMIQLFQNSCQRAIAELVHFRLPHHLLLIIPISVDYGHWLGNNGVIFFEEKISSIPTRFCKVELRLIALNAELQVFHTFSDDDIHHIHQLDTPNQPFHSEQRIDFYSLNGVSVPPNNTTYYEIIRRTMAKLILYKARAEQYLNSKTIKNDETTKRALIYSWIKVGNNEGLMDEDISSDDDRDQTSSSMMTKPEIKIGDEFLKILHDNSFNGMNRSNITEHIGKVLEITEWVKIPNVDKDELRLHVFSKSLSGDAKKWRNNEGTATTWKELCDKFFYKYYPLSH</sequence>
<comment type="caution">
    <text evidence="1">The sequence shown here is derived from an EMBL/GenBank/DDBJ whole genome shotgun (WGS) entry which is preliminary data.</text>
</comment>
<keyword evidence="2" id="KW-1185">Reference proteome</keyword>
<proteinExistence type="predicted"/>
<name>A0ABQ5CNP3_9ASTR</name>
<gene>
    <name evidence="1" type="ORF">Tco_0908575</name>
</gene>
<organism evidence="1 2">
    <name type="scientific">Tanacetum coccineum</name>
    <dbReference type="NCBI Taxonomy" id="301880"/>
    <lineage>
        <taxon>Eukaryota</taxon>
        <taxon>Viridiplantae</taxon>
        <taxon>Streptophyta</taxon>
        <taxon>Embryophyta</taxon>
        <taxon>Tracheophyta</taxon>
        <taxon>Spermatophyta</taxon>
        <taxon>Magnoliopsida</taxon>
        <taxon>eudicotyledons</taxon>
        <taxon>Gunneridae</taxon>
        <taxon>Pentapetalae</taxon>
        <taxon>asterids</taxon>
        <taxon>campanulids</taxon>
        <taxon>Asterales</taxon>
        <taxon>Asteraceae</taxon>
        <taxon>Asteroideae</taxon>
        <taxon>Anthemideae</taxon>
        <taxon>Anthemidinae</taxon>
        <taxon>Tanacetum</taxon>
    </lineage>
</organism>